<dbReference type="EMBL" id="ACPB03027200">
    <property type="status" value="NOT_ANNOTATED_CDS"/>
    <property type="molecule type" value="Genomic_DNA"/>
</dbReference>
<dbReference type="VEuPathDB" id="VectorBase:RPRC012303"/>
<dbReference type="EnsemblMetazoa" id="RPRC012303-RA">
    <property type="protein sequence ID" value="RPRC012303-PA"/>
    <property type="gene ID" value="RPRC012303"/>
</dbReference>
<dbReference type="AlphaFoldDB" id="T1I7N1"/>
<proteinExistence type="predicted"/>
<name>T1I7N1_RHOPR</name>
<evidence type="ECO:0000256" key="2">
    <source>
        <dbReference type="SAM" id="MobiDB-lite"/>
    </source>
</evidence>
<dbReference type="HOGENOM" id="CLU_1134761_0_0_1"/>
<dbReference type="Proteomes" id="UP000015103">
    <property type="component" value="Unassembled WGS sequence"/>
</dbReference>
<feature type="region of interest" description="Disordered" evidence="2">
    <location>
        <begin position="103"/>
        <end position="146"/>
    </location>
</feature>
<feature type="coiled-coil region" evidence="1">
    <location>
        <begin position="205"/>
        <end position="232"/>
    </location>
</feature>
<keyword evidence="1" id="KW-0175">Coiled coil</keyword>
<feature type="compositionally biased region" description="Polar residues" evidence="2">
    <location>
        <begin position="121"/>
        <end position="132"/>
    </location>
</feature>
<evidence type="ECO:0000313" key="4">
    <source>
        <dbReference type="Proteomes" id="UP000015103"/>
    </source>
</evidence>
<keyword evidence="4" id="KW-1185">Reference proteome</keyword>
<evidence type="ECO:0000256" key="1">
    <source>
        <dbReference type="SAM" id="Coils"/>
    </source>
</evidence>
<organism evidence="3 4">
    <name type="scientific">Rhodnius prolixus</name>
    <name type="common">Triatomid bug</name>
    <dbReference type="NCBI Taxonomy" id="13249"/>
    <lineage>
        <taxon>Eukaryota</taxon>
        <taxon>Metazoa</taxon>
        <taxon>Ecdysozoa</taxon>
        <taxon>Arthropoda</taxon>
        <taxon>Hexapoda</taxon>
        <taxon>Insecta</taxon>
        <taxon>Pterygota</taxon>
        <taxon>Neoptera</taxon>
        <taxon>Paraneoptera</taxon>
        <taxon>Hemiptera</taxon>
        <taxon>Heteroptera</taxon>
        <taxon>Panheteroptera</taxon>
        <taxon>Cimicomorpha</taxon>
        <taxon>Reduviidae</taxon>
        <taxon>Triatominae</taxon>
        <taxon>Rhodnius</taxon>
    </lineage>
</organism>
<feature type="compositionally biased region" description="Basic residues" evidence="2">
    <location>
        <begin position="108"/>
        <end position="118"/>
    </location>
</feature>
<dbReference type="InParanoid" id="T1I7N1"/>
<evidence type="ECO:0000313" key="3">
    <source>
        <dbReference type="EnsemblMetazoa" id="RPRC012303-PA"/>
    </source>
</evidence>
<protein>
    <submittedName>
        <fullName evidence="3">Uncharacterized protein</fullName>
    </submittedName>
</protein>
<reference evidence="3" key="1">
    <citation type="submission" date="2015-05" db="UniProtKB">
        <authorList>
            <consortium name="EnsemblMetazoa"/>
        </authorList>
    </citation>
    <scope>IDENTIFICATION</scope>
</reference>
<dbReference type="OMA" id="NIVERDY"/>
<accession>T1I7N1</accession>
<sequence>MKAKPREHPLEFLNRLDEKRNVILTRYRLDGISGIVLNELTRQLDAHLVRIFLYGIHPSLGAHLQSLQCQALDDTRLKLINDCGIILSQLKLPNTPENNTDTITNNHHNNHRQKKPWRQPHTYSKNNYTSQPFHRYNHYYPPNLNHHSPQIPQITHPNYNQLTYPQIQFNRPNPSNFPSKPFNPHSQNTVSMKTVRPRHELTITEMNQKNEVSELKKQIETLNKSVSQLTEHFLELGTHHHPPDP</sequence>